<dbReference type="OrthoDB" id="7584044at2"/>
<dbReference type="Pfam" id="PF00027">
    <property type="entry name" value="cNMP_binding"/>
    <property type="match status" value="1"/>
</dbReference>
<evidence type="ECO:0000259" key="4">
    <source>
        <dbReference type="PROSITE" id="PS50042"/>
    </source>
</evidence>
<evidence type="ECO:0000256" key="1">
    <source>
        <dbReference type="ARBA" id="ARBA00023015"/>
    </source>
</evidence>
<dbReference type="SMART" id="SM00419">
    <property type="entry name" value="HTH_CRP"/>
    <property type="match status" value="1"/>
</dbReference>
<keyword evidence="7" id="KW-1185">Reference proteome</keyword>
<feature type="domain" description="Cyclic nucleotide-binding" evidence="4">
    <location>
        <begin position="19"/>
        <end position="115"/>
    </location>
</feature>
<dbReference type="Pfam" id="PF13545">
    <property type="entry name" value="HTH_Crp_2"/>
    <property type="match status" value="1"/>
</dbReference>
<dbReference type="Proteomes" id="UP000238338">
    <property type="component" value="Unassembled WGS sequence"/>
</dbReference>
<protein>
    <submittedName>
        <fullName evidence="6">CRP-like cAMP-binding protein</fullName>
    </submittedName>
</protein>
<keyword evidence="3" id="KW-0804">Transcription</keyword>
<feature type="domain" description="HTH crp-type" evidence="5">
    <location>
        <begin position="153"/>
        <end position="227"/>
    </location>
</feature>
<reference evidence="6 7" key="1">
    <citation type="submission" date="2018-02" db="EMBL/GenBank/DDBJ databases">
        <title>Genomic Encyclopedia of Archaeal and Bacterial Type Strains, Phase II (KMG-II): from individual species to whole genera.</title>
        <authorList>
            <person name="Goeker M."/>
        </authorList>
    </citation>
    <scope>NUCLEOTIDE SEQUENCE [LARGE SCALE GENOMIC DNA]</scope>
    <source>
        <strain evidence="6 7">DSM 18921</strain>
    </source>
</reference>
<evidence type="ECO:0000313" key="7">
    <source>
        <dbReference type="Proteomes" id="UP000238338"/>
    </source>
</evidence>
<sequence>MQLSQTTDCRTCPLRAQALFSPFTPDELAFMETFKIGEISLDAGRSFLHEGTSSPQVYTVLRGLGLRYKLLENGARQVVNFLLPGDFVGLQAMLMGEMKHSAMATTDIRLCVFDRGEIWSLFRNHPERAFDITWLAAMEEHYLGEAVATIGQRDATERVAWSLLKLFQRLRGVGLGLRDTVPLPYRQQDMADALGLSLVHTNKTLARLRLQGVADWRDGVLRVADLARLAEVAMTDLEHPETRPLL</sequence>
<dbReference type="InterPro" id="IPR036388">
    <property type="entry name" value="WH-like_DNA-bd_sf"/>
</dbReference>
<dbReference type="Gene3D" id="2.60.120.10">
    <property type="entry name" value="Jelly Rolls"/>
    <property type="match status" value="1"/>
</dbReference>
<dbReference type="CDD" id="cd00038">
    <property type="entry name" value="CAP_ED"/>
    <property type="match status" value="1"/>
</dbReference>
<dbReference type="InterPro" id="IPR012318">
    <property type="entry name" value="HTH_CRP"/>
</dbReference>
<accession>A0A2S8S4P3</accession>
<dbReference type="InterPro" id="IPR000595">
    <property type="entry name" value="cNMP-bd_dom"/>
</dbReference>
<name>A0A2S8S4P3_9RHOB</name>
<organism evidence="6 7">
    <name type="scientific">Albidovulum denitrificans</name>
    <dbReference type="NCBI Taxonomy" id="404881"/>
    <lineage>
        <taxon>Bacteria</taxon>
        <taxon>Pseudomonadati</taxon>
        <taxon>Pseudomonadota</taxon>
        <taxon>Alphaproteobacteria</taxon>
        <taxon>Rhodobacterales</taxon>
        <taxon>Paracoccaceae</taxon>
        <taxon>Albidovulum</taxon>
    </lineage>
</organism>
<evidence type="ECO:0000259" key="5">
    <source>
        <dbReference type="PROSITE" id="PS51063"/>
    </source>
</evidence>
<dbReference type="PROSITE" id="PS50042">
    <property type="entry name" value="CNMP_BINDING_3"/>
    <property type="match status" value="1"/>
</dbReference>
<dbReference type="AlphaFoldDB" id="A0A2S8S4P3"/>
<dbReference type="GO" id="GO:0006355">
    <property type="term" value="P:regulation of DNA-templated transcription"/>
    <property type="evidence" value="ECO:0007669"/>
    <property type="project" value="InterPro"/>
</dbReference>
<dbReference type="RefSeq" id="WP_105515677.1">
    <property type="nucleotide sequence ID" value="NZ_PVEP01000007.1"/>
</dbReference>
<dbReference type="SUPFAM" id="SSF46785">
    <property type="entry name" value="Winged helix' DNA-binding domain"/>
    <property type="match status" value="1"/>
</dbReference>
<evidence type="ECO:0000256" key="2">
    <source>
        <dbReference type="ARBA" id="ARBA00023125"/>
    </source>
</evidence>
<dbReference type="PROSITE" id="PS51063">
    <property type="entry name" value="HTH_CRP_2"/>
    <property type="match status" value="1"/>
</dbReference>
<evidence type="ECO:0000256" key="3">
    <source>
        <dbReference type="ARBA" id="ARBA00023163"/>
    </source>
</evidence>
<dbReference type="SUPFAM" id="SSF51206">
    <property type="entry name" value="cAMP-binding domain-like"/>
    <property type="match status" value="1"/>
</dbReference>
<dbReference type="InterPro" id="IPR036390">
    <property type="entry name" value="WH_DNA-bd_sf"/>
</dbReference>
<keyword evidence="2" id="KW-0238">DNA-binding</keyword>
<comment type="caution">
    <text evidence="6">The sequence shown here is derived from an EMBL/GenBank/DDBJ whole genome shotgun (WGS) entry which is preliminary data.</text>
</comment>
<dbReference type="EMBL" id="PVEP01000007">
    <property type="protein sequence ID" value="PQV55779.1"/>
    <property type="molecule type" value="Genomic_DNA"/>
</dbReference>
<gene>
    <name evidence="6" type="ORF">LX70_03102</name>
</gene>
<dbReference type="InterPro" id="IPR014710">
    <property type="entry name" value="RmlC-like_jellyroll"/>
</dbReference>
<dbReference type="Gene3D" id="1.10.10.10">
    <property type="entry name" value="Winged helix-like DNA-binding domain superfamily/Winged helix DNA-binding domain"/>
    <property type="match status" value="1"/>
</dbReference>
<keyword evidence="1" id="KW-0805">Transcription regulation</keyword>
<evidence type="ECO:0000313" key="6">
    <source>
        <dbReference type="EMBL" id="PQV55779.1"/>
    </source>
</evidence>
<dbReference type="GO" id="GO:0003677">
    <property type="term" value="F:DNA binding"/>
    <property type="evidence" value="ECO:0007669"/>
    <property type="project" value="UniProtKB-KW"/>
</dbReference>
<dbReference type="InterPro" id="IPR018490">
    <property type="entry name" value="cNMP-bd_dom_sf"/>
</dbReference>
<proteinExistence type="predicted"/>